<feature type="non-terminal residue" evidence="1">
    <location>
        <position position="1"/>
    </location>
</feature>
<gene>
    <name evidence="1" type="ORF">PCOR1329_LOCUS83260</name>
</gene>
<comment type="caution">
    <text evidence="1">The sequence shown here is derived from an EMBL/GenBank/DDBJ whole genome shotgun (WGS) entry which is preliminary data.</text>
</comment>
<dbReference type="Proteomes" id="UP001189429">
    <property type="component" value="Unassembled WGS sequence"/>
</dbReference>
<evidence type="ECO:0000313" key="2">
    <source>
        <dbReference type="Proteomes" id="UP001189429"/>
    </source>
</evidence>
<evidence type="ECO:0000313" key="1">
    <source>
        <dbReference type="EMBL" id="CAK0908634.1"/>
    </source>
</evidence>
<keyword evidence="2" id="KW-1185">Reference proteome</keyword>
<organism evidence="1 2">
    <name type="scientific">Prorocentrum cordatum</name>
    <dbReference type="NCBI Taxonomy" id="2364126"/>
    <lineage>
        <taxon>Eukaryota</taxon>
        <taxon>Sar</taxon>
        <taxon>Alveolata</taxon>
        <taxon>Dinophyceae</taxon>
        <taxon>Prorocentrales</taxon>
        <taxon>Prorocentraceae</taxon>
        <taxon>Prorocentrum</taxon>
    </lineage>
</organism>
<dbReference type="EMBL" id="CAUYUJ010022053">
    <property type="protein sequence ID" value="CAK0908634.1"/>
    <property type="molecule type" value="Genomic_DNA"/>
</dbReference>
<protein>
    <submittedName>
        <fullName evidence="1">Uncharacterized protein</fullName>
    </submittedName>
</protein>
<name>A0ABN9Y7Q5_9DINO</name>
<reference evidence="1" key="1">
    <citation type="submission" date="2023-10" db="EMBL/GenBank/DDBJ databases">
        <authorList>
            <person name="Chen Y."/>
            <person name="Shah S."/>
            <person name="Dougan E. K."/>
            <person name="Thang M."/>
            <person name="Chan C."/>
        </authorList>
    </citation>
    <scope>NUCLEOTIDE SEQUENCE [LARGE SCALE GENOMIC DNA]</scope>
</reference>
<proteinExistence type="predicted"/>
<accession>A0ABN9Y7Q5</accession>
<sequence length="93" mass="10387">PNVMPAFSSLRRIMGWASHCGVSLRTTCFWNRGNRDPPRPPLGLPTFAERAAWGILQVRAFDQRDNNGIKKHTNLGRFARSSRICAVPPSAAR</sequence>